<gene>
    <name evidence="5" type="ORF">AC579_6526</name>
</gene>
<keyword evidence="2" id="KW-0285">Flavoprotein</keyword>
<keyword evidence="4" id="KW-0560">Oxidoreductase</keyword>
<evidence type="ECO:0008006" key="7">
    <source>
        <dbReference type="Google" id="ProtNLM"/>
    </source>
</evidence>
<dbReference type="GO" id="GO:0050031">
    <property type="term" value="F:L-pipecolate oxidase activity"/>
    <property type="evidence" value="ECO:0007669"/>
    <property type="project" value="TreeGrafter"/>
</dbReference>
<evidence type="ECO:0000313" key="5">
    <source>
        <dbReference type="EMBL" id="KXT08420.1"/>
    </source>
</evidence>
<dbReference type="GO" id="GO:0050660">
    <property type="term" value="F:flavin adenine dinucleotide binding"/>
    <property type="evidence" value="ECO:0007669"/>
    <property type="project" value="InterPro"/>
</dbReference>
<dbReference type="GO" id="GO:0004657">
    <property type="term" value="F:proline dehydrogenase activity"/>
    <property type="evidence" value="ECO:0007669"/>
    <property type="project" value="TreeGrafter"/>
</dbReference>
<dbReference type="Gene3D" id="3.50.50.60">
    <property type="entry name" value="FAD/NAD(P)-binding domain"/>
    <property type="match status" value="1"/>
</dbReference>
<dbReference type="PANTHER" id="PTHR10961">
    <property type="entry name" value="PEROXISOMAL SARCOSINE OXIDASE"/>
    <property type="match status" value="1"/>
</dbReference>
<dbReference type="OrthoDB" id="5423360at2759"/>
<dbReference type="Proteomes" id="UP000073492">
    <property type="component" value="Unassembled WGS sequence"/>
</dbReference>
<dbReference type="GO" id="GO:0008115">
    <property type="term" value="F:sarcosine oxidase activity"/>
    <property type="evidence" value="ECO:0007669"/>
    <property type="project" value="TreeGrafter"/>
</dbReference>
<dbReference type="PANTHER" id="PTHR10961:SF46">
    <property type="entry name" value="PEROXISOMAL SARCOSINE OXIDASE"/>
    <property type="match status" value="1"/>
</dbReference>
<dbReference type="InterPro" id="IPR045170">
    <property type="entry name" value="MTOX"/>
</dbReference>
<dbReference type="AlphaFoldDB" id="A0A139I121"/>
<comment type="cofactor">
    <cofactor evidence="1">
        <name>FAD</name>
        <dbReference type="ChEBI" id="CHEBI:57692"/>
    </cofactor>
</comment>
<accession>A0A139I121</accession>
<keyword evidence="3" id="KW-0274">FAD</keyword>
<dbReference type="InterPro" id="IPR036188">
    <property type="entry name" value="FAD/NAD-bd_sf"/>
</dbReference>
<evidence type="ECO:0000313" key="6">
    <source>
        <dbReference type="Proteomes" id="UP000073492"/>
    </source>
</evidence>
<evidence type="ECO:0000256" key="4">
    <source>
        <dbReference type="ARBA" id="ARBA00023002"/>
    </source>
</evidence>
<keyword evidence="6" id="KW-1185">Reference proteome</keyword>
<organism evidence="5 6">
    <name type="scientific">Pseudocercospora musae</name>
    <dbReference type="NCBI Taxonomy" id="113226"/>
    <lineage>
        <taxon>Eukaryota</taxon>
        <taxon>Fungi</taxon>
        <taxon>Dikarya</taxon>
        <taxon>Ascomycota</taxon>
        <taxon>Pezizomycotina</taxon>
        <taxon>Dothideomycetes</taxon>
        <taxon>Dothideomycetidae</taxon>
        <taxon>Mycosphaerellales</taxon>
        <taxon>Mycosphaerellaceae</taxon>
        <taxon>Pseudocercospora</taxon>
    </lineage>
</organism>
<dbReference type="Gene3D" id="3.30.9.10">
    <property type="entry name" value="D-Amino Acid Oxidase, subunit A, domain 2"/>
    <property type="match status" value="1"/>
</dbReference>
<proteinExistence type="predicted"/>
<evidence type="ECO:0000256" key="2">
    <source>
        <dbReference type="ARBA" id="ARBA00022630"/>
    </source>
</evidence>
<protein>
    <recommendedName>
        <fullName evidence="7">FAD dependent oxidoreductase domain-containing protein</fullName>
    </recommendedName>
</protein>
<comment type="caution">
    <text evidence="5">The sequence shown here is derived from an EMBL/GenBank/DDBJ whole genome shotgun (WGS) entry which is preliminary data.</text>
</comment>
<dbReference type="EMBL" id="LFZO01000449">
    <property type="protein sequence ID" value="KXT08420.1"/>
    <property type="molecule type" value="Genomic_DNA"/>
</dbReference>
<name>A0A139I121_9PEZI</name>
<sequence>MESSAGSLATFKIDKKDVDLWDKNGPEKFPVIPWESAPRNKDGKDTGSVYVLPRTPEGLVKIGYREIKAGFGYFRDRPFHSEQLCWYTDTLDNSFLIDHVPTYADNSVFVCTGGSGHGAKFMPVLGEASLTQIANNCEADLGR</sequence>
<evidence type="ECO:0000256" key="3">
    <source>
        <dbReference type="ARBA" id="ARBA00022827"/>
    </source>
</evidence>
<evidence type="ECO:0000256" key="1">
    <source>
        <dbReference type="ARBA" id="ARBA00001974"/>
    </source>
</evidence>
<reference evidence="5 6" key="1">
    <citation type="submission" date="2015-07" db="EMBL/GenBank/DDBJ databases">
        <title>Comparative genomics of the Sigatoka disease complex on banana suggests a link between parallel evolutionary changes in Pseudocercospora fijiensis and Pseudocercospora eumusae and increased virulence on the banana host.</title>
        <authorList>
            <person name="Chang T.-C."/>
            <person name="Salvucci A."/>
            <person name="Crous P.W."/>
            <person name="Stergiopoulos I."/>
        </authorList>
    </citation>
    <scope>NUCLEOTIDE SEQUENCE [LARGE SCALE GENOMIC DNA]</scope>
    <source>
        <strain evidence="5 6">CBS 116634</strain>
    </source>
</reference>